<organism evidence="1 2">
    <name type="scientific">Caerostris extrusa</name>
    <name type="common">Bark spider</name>
    <name type="synonym">Caerostris bankana</name>
    <dbReference type="NCBI Taxonomy" id="172846"/>
    <lineage>
        <taxon>Eukaryota</taxon>
        <taxon>Metazoa</taxon>
        <taxon>Ecdysozoa</taxon>
        <taxon>Arthropoda</taxon>
        <taxon>Chelicerata</taxon>
        <taxon>Arachnida</taxon>
        <taxon>Araneae</taxon>
        <taxon>Araneomorphae</taxon>
        <taxon>Entelegynae</taxon>
        <taxon>Araneoidea</taxon>
        <taxon>Araneidae</taxon>
        <taxon>Caerostris</taxon>
    </lineage>
</organism>
<comment type="caution">
    <text evidence="1">The sequence shown here is derived from an EMBL/GenBank/DDBJ whole genome shotgun (WGS) entry which is preliminary data.</text>
</comment>
<protein>
    <recommendedName>
        <fullName evidence="3">Maturase K</fullName>
    </recommendedName>
</protein>
<evidence type="ECO:0008006" key="3">
    <source>
        <dbReference type="Google" id="ProtNLM"/>
    </source>
</evidence>
<reference evidence="1 2" key="1">
    <citation type="submission" date="2021-06" db="EMBL/GenBank/DDBJ databases">
        <title>Caerostris extrusa draft genome.</title>
        <authorList>
            <person name="Kono N."/>
            <person name="Arakawa K."/>
        </authorList>
    </citation>
    <scope>NUCLEOTIDE SEQUENCE [LARGE SCALE GENOMIC DNA]</scope>
</reference>
<gene>
    <name evidence="1" type="ORF">CEXT_738601</name>
</gene>
<dbReference type="AlphaFoldDB" id="A0AAV4SRL5"/>
<accession>A0AAV4SRL5</accession>
<proteinExistence type="predicted"/>
<keyword evidence="2" id="KW-1185">Reference proteome</keyword>
<dbReference type="EMBL" id="BPLR01010063">
    <property type="protein sequence ID" value="GIY36574.1"/>
    <property type="molecule type" value="Genomic_DNA"/>
</dbReference>
<name>A0AAV4SRL5_CAEEX</name>
<evidence type="ECO:0000313" key="1">
    <source>
        <dbReference type="EMBL" id="GIY36574.1"/>
    </source>
</evidence>
<dbReference type="Proteomes" id="UP001054945">
    <property type="component" value="Unassembled WGS sequence"/>
</dbReference>
<evidence type="ECO:0000313" key="2">
    <source>
        <dbReference type="Proteomes" id="UP001054945"/>
    </source>
</evidence>
<sequence>MRWHSFPERKNSGLFLRGWGGAFEDELRTVTYTILKEVLRVESLKKFHHIEFLELIKKLLSHHVRIVPSSKNNFGRIYRTVFEFSRSGTPWHYGRTCSSSHQQTVSDNPSAIGSLPTTTHSAVSFLVRFCESVVPGRWFSQPLLPFGGGDQTILISSRNSAVINSPTAAARLAFPVVCFAISQVEWCYEGGFLDHSVVGGGSHVTVKSPRGRLL</sequence>